<organism evidence="2 3">
    <name type="scientific">Candidatus Ichthyocystis hellenicum</name>
    <dbReference type="NCBI Taxonomy" id="1561003"/>
    <lineage>
        <taxon>Bacteria</taxon>
        <taxon>Pseudomonadati</taxon>
        <taxon>Pseudomonadota</taxon>
        <taxon>Betaproteobacteria</taxon>
        <taxon>Burkholderiales</taxon>
        <taxon>Candidatus Ichthyocystis</taxon>
    </lineage>
</organism>
<keyword evidence="1" id="KW-0812">Transmembrane</keyword>
<keyword evidence="1" id="KW-1133">Transmembrane helix</keyword>
<dbReference type="OrthoDB" id="9979282at2"/>
<dbReference type="AlphaFoldDB" id="A0A0S4M3Y9"/>
<evidence type="ECO:0000313" key="2">
    <source>
        <dbReference type="EMBL" id="CUT17936.1"/>
    </source>
</evidence>
<protein>
    <submittedName>
        <fullName evidence="2">Putative membrane protein</fullName>
    </submittedName>
</protein>
<dbReference type="EMBL" id="LN906597">
    <property type="protein sequence ID" value="CUT17936.1"/>
    <property type="molecule type" value="Genomic_DNA"/>
</dbReference>
<name>A0A0S4M3Y9_9BURK</name>
<keyword evidence="1" id="KW-0472">Membrane</keyword>
<gene>
    <name evidence="2" type="ORF">Ark11_1123</name>
</gene>
<proteinExistence type="predicted"/>
<dbReference type="Proteomes" id="UP000198651">
    <property type="component" value="Chromosome I"/>
</dbReference>
<reference evidence="3" key="1">
    <citation type="submission" date="2015-11" db="EMBL/GenBank/DDBJ databases">
        <authorList>
            <person name="Seth-Smith H.M.B."/>
        </authorList>
    </citation>
    <scope>NUCLEOTIDE SEQUENCE [LARGE SCALE GENOMIC DNA]</scope>
    <source>
        <strain evidence="3">2013Ark11</strain>
    </source>
</reference>
<evidence type="ECO:0000256" key="1">
    <source>
        <dbReference type="SAM" id="Phobius"/>
    </source>
</evidence>
<dbReference type="RefSeq" id="WP_092343496.1">
    <property type="nucleotide sequence ID" value="NZ_LN906597.1"/>
</dbReference>
<keyword evidence="3" id="KW-1185">Reference proteome</keyword>
<accession>A0A0S4M3Y9</accession>
<feature type="transmembrane region" description="Helical" evidence="1">
    <location>
        <begin position="268"/>
        <end position="289"/>
    </location>
</feature>
<evidence type="ECO:0000313" key="3">
    <source>
        <dbReference type="Proteomes" id="UP000198651"/>
    </source>
</evidence>
<sequence>MIRTKFGSPNRCLDSTLDHQCREKNLDRLSHCQCETILLEKREKNYPLYKNSKMFLGLNTTSILKLASIFSLLGYANGILDYDEDIYISSSWLTMKTSLCMLIYIKEHFDRAILNGESVPSVDINTILSNILEKINSTLPIKITDQDINHKLYYVGDYLYSVSRKFILNKTDYLLDFLDHGSFEQYDKLHLANLTPPAIGNIENDEYSNAAIVSNISRKIVKKIHYRGDQEVVKENTIYCKSIVEYISTLTNSDNDPEPETIGKNIKVIVLTLAAFSFLLVAYFIVAFVKNKFSNNCILRRSENDDNVEIIMLSDIEEEEEVA</sequence>